<dbReference type="Proteomes" id="UP000238220">
    <property type="component" value="Unassembled WGS sequence"/>
</dbReference>
<accession>A0A2S5TJT9</accession>
<dbReference type="EMBL" id="PSNW01000002">
    <property type="protein sequence ID" value="PPE75260.1"/>
    <property type="molecule type" value="Genomic_DNA"/>
</dbReference>
<name>A0A2S5TJT9_9GAMM</name>
<proteinExistence type="predicted"/>
<dbReference type="AlphaFoldDB" id="A0A2S5TJT9"/>
<comment type="caution">
    <text evidence="1">The sequence shown here is derived from an EMBL/GenBank/DDBJ whole genome shotgun (WGS) entry which is preliminary data.</text>
</comment>
<sequence>MADGKGFSGAALRAALTGMVLLAGGGAIAAPGDPLGPPKRPTAVAAHAQEGLLLARAATGAHAAAWFDHIDDLSQRALWARAYAADGSPRGAAFEVDPGRQGLQRSPRLATDGQGRFLVTWIDDSGLVGRRFADDGAPMGDRFSIATFATGLIDDYGLAMAPDGRFVVLTQRPLTQSGAIPLGLFGFLLELRPCLLTVQRFDADGSRRGLAIPVATRLDSSLDLPLGIPTTLPPSVITRQQTSSVDLGIAADGGFVVTWSDYAQAGVTPGYYGNGPDYAPLKAEILARRYSAAGFAKGALIRVDTISGLPGPGLRRWDSAPVIAAGPGGDFLVAWKRPDERLMARRYDAGGAAQAAAAEVAAGAITTPAEIDASLAADGRGIVTWAQRVPPGPSYLNSKVLARMLNPDASPAGAILFADNADPSAGESDPQAASDAQGNFVLGWQGLRQTGPAQYEATVWLRRFSGL</sequence>
<dbReference type="RefSeq" id="WP_104229486.1">
    <property type="nucleotide sequence ID" value="NZ_PSNW01000002.1"/>
</dbReference>
<evidence type="ECO:0000313" key="2">
    <source>
        <dbReference type="Proteomes" id="UP000238220"/>
    </source>
</evidence>
<keyword evidence="2" id="KW-1185">Reference proteome</keyword>
<protein>
    <recommendedName>
        <fullName evidence="3">Phytase-like domain-containing protein</fullName>
    </recommendedName>
</protein>
<dbReference type="OrthoDB" id="6091599at2"/>
<evidence type="ECO:0000313" key="1">
    <source>
        <dbReference type="EMBL" id="PPE75260.1"/>
    </source>
</evidence>
<reference evidence="1 2" key="1">
    <citation type="submission" date="2018-02" db="EMBL/GenBank/DDBJ databases">
        <title>Genome sequencing of Solimonas sp. HR-BB.</title>
        <authorList>
            <person name="Lee Y."/>
            <person name="Jeon C.O."/>
        </authorList>
    </citation>
    <scope>NUCLEOTIDE SEQUENCE [LARGE SCALE GENOMIC DNA]</scope>
    <source>
        <strain evidence="1 2">HR-BB</strain>
    </source>
</reference>
<gene>
    <name evidence="1" type="ORF">C3942_06205</name>
</gene>
<evidence type="ECO:0008006" key="3">
    <source>
        <dbReference type="Google" id="ProtNLM"/>
    </source>
</evidence>
<organism evidence="1 2">
    <name type="scientific">Solimonas fluminis</name>
    <dbReference type="NCBI Taxonomy" id="2086571"/>
    <lineage>
        <taxon>Bacteria</taxon>
        <taxon>Pseudomonadati</taxon>
        <taxon>Pseudomonadota</taxon>
        <taxon>Gammaproteobacteria</taxon>
        <taxon>Nevskiales</taxon>
        <taxon>Nevskiaceae</taxon>
        <taxon>Solimonas</taxon>
    </lineage>
</organism>